<dbReference type="OrthoDB" id="1428630at2759"/>
<reference evidence="2" key="1">
    <citation type="journal article" date="2017" name="Front. Plant Sci.">
        <title>Climate Clever Clovers: New Paradigm to Reduce the Environmental Footprint of Ruminants by Breeding Low Methanogenic Forages Utilizing Haplotype Variation.</title>
        <authorList>
            <person name="Kaur P."/>
            <person name="Appels R."/>
            <person name="Bayer P.E."/>
            <person name="Keeble-Gagnere G."/>
            <person name="Wang J."/>
            <person name="Hirakawa H."/>
            <person name="Shirasawa K."/>
            <person name="Vercoe P."/>
            <person name="Stefanova K."/>
            <person name="Durmic Z."/>
            <person name="Nichols P."/>
            <person name="Revell C."/>
            <person name="Isobe S.N."/>
            <person name="Edwards D."/>
            <person name="Erskine W."/>
        </authorList>
    </citation>
    <scope>NUCLEOTIDE SEQUENCE [LARGE SCALE GENOMIC DNA]</scope>
    <source>
        <strain evidence="2">cv. Daliak</strain>
    </source>
</reference>
<accession>A0A2Z6NL79</accession>
<protein>
    <recommendedName>
        <fullName evidence="3">Reverse transcriptase zinc-binding domain-containing protein</fullName>
    </recommendedName>
</protein>
<evidence type="ECO:0008006" key="3">
    <source>
        <dbReference type="Google" id="ProtNLM"/>
    </source>
</evidence>
<evidence type="ECO:0000313" key="2">
    <source>
        <dbReference type="Proteomes" id="UP000242715"/>
    </source>
</evidence>
<sequence length="229" mass="26795">MMSCFFVAKSICAQIEKAICRFWWGSKDRQCKIHWKTRADLFKAKFEVGLGFRDMHLFNLALLAKQVWRLHSSPNSLLSQCLKARYYPNADILHAHIGVNPSFSWRSIQQASWVIQKGTCWKIGNGHHINIWEDNWLSRQNGFKILTPRDTHHNLTKVSDLITTQPIICWNHNIIDQVFLPFEREHIKQIPLIQEPMDDQLMWPYGKDGTYTVKTGPSCISSLIFRCRL</sequence>
<dbReference type="EMBL" id="DF973662">
    <property type="protein sequence ID" value="GAU37240.1"/>
    <property type="molecule type" value="Genomic_DNA"/>
</dbReference>
<dbReference type="PANTHER" id="PTHR33116">
    <property type="entry name" value="REVERSE TRANSCRIPTASE ZINC-BINDING DOMAIN-CONTAINING PROTEIN-RELATED-RELATED"/>
    <property type="match status" value="1"/>
</dbReference>
<gene>
    <name evidence="1" type="ORF">TSUD_375420</name>
</gene>
<keyword evidence="2" id="KW-1185">Reference proteome</keyword>
<dbReference type="AlphaFoldDB" id="A0A2Z6NL79"/>
<proteinExistence type="predicted"/>
<dbReference type="PANTHER" id="PTHR33116:SF86">
    <property type="entry name" value="REVERSE TRANSCRIPTASE DOMAIN-CONTAINING PROTEIN"/>
    <property type="match status" value="1"/>
</dbReference>
<evidence type="ECO:0000313" key="1">
    <source>
        <dbReference type="EMBL" id="GAU37240.1"/>
    </source>
</evidence>
<organism evidence="1 2">
    <name type="scientific">Trifolium subterraneum</name>
    <name type="common">Subterranean clover</name>
    <dbReference type="NCBI Taxonomy" id="3900"/>
    <lineage>
        <taxon>Eukaryota</taxon>
        <taxon>Viridiplantae</taxon>
        <taxon>Streptophyta</taxon>
        <taxon>Embryophyta</taxon>
        <taxon>Tracheophyta</taxon>
        <taxon>Spermatophyta</taxon>
        <taxon>Magnoliopsida</taxon>
        <taxon>eudicotyledons</taxon>
        <taxon>Gunneridae</taxon>
        <taxon>Pentapetalae</taxon>
        <taxon>rosids</taxon>
        <taxon>fabids</taxon>
        <taxon>Fabales</taxon>
        <taxon>Fabaceae</taxon>
        <taxon>Papilionoideae</taxon>
        <taxon>50 kb inversion clade</taxon>
        <taxon>NPAAA clade</taxon>
        <taxon>Hologalegina</taxon>
        <taxon>IRL clade</taxon>
        <taxon>Trifolieae</taxon>
        <taxon>Trifolium</taxon>
    </lineage>
</organism>
<name>A0A2Z6NL79_TRISU</name>
<dbReference type="Proteomes" id="UP000242715">
    <property type="component" value="Unassembled WGS sequence"/>
</dbReference>